<evidence type="ECO:0008006" key="3">
    <source>
        <dbReference type="Google" id="ProtNLM"/>
    </source>
</evidence>
<organism evidence="2">
    <name type="scientific">Streptomyces sp. CMC78</name>
    <dbReference type="NCBI Taxonomy" id="3231512"/>
    <lineage>
        <taxon>Bacteria</taxon>
        <taxon>Bacillati</taxon>
        <taxon>Actinomycetota</taxon>
        <taxon>Actinomycetes</taxon>
        <taxon>Kitasatosporales</taxon>
        <taxon>Streptomycetaceae</taxon>
        <taxon>Streptomyces</taxon>
    </lineage>
</organism>
<dbReference type="KEGG" id="stcm:SCMC78_68540"/>
<reference evidence="2" key="1">
    <citation type="submission" date="2024-07" db="EMBL/GenBank/DDBJ databases">
        <title>Complete genome sequences of cellulolytic bacteria, Kitasatospora sp. CMC57 and Streptomyces sp. CMC78, isolated from Japanese agricultural soil.</title>
        <authorList>
            <person name="Hashimoto T."/>
            <person name="Ito M."/>
            <person name="Iwamoto M."/>
            <person name="Fukahori D."/>
            <person name="Shoda T."/>
            <person name="Sakoda M."/>
            <person name="Morohoshi T."/>
            <person name="Mitsuboshi M."/>
            <person name="Nishizawa T."/>
        </authorList>
    </citation>
    <scope>NUCLEOTIDE SEQUENCE</scope>
    <source>
        <strain evidence="2">CMC78</strain>
    </source>
</reference>
<keyword evidence="1" id="KW-0812">Transmembrane</keyword>
<feature type="transmembrane region" description="Helical" evidence="1">
    <location>
        <begin position="247"/>
        <end position="266"/>
    </location>
</feature>
<sequence>MNLRVLRTELLRSAALWAGLAVLVAGFLFLFAIDGSWWRGTVRWTGQWTSLALWTRVLLAYLWPVAAGIGALYGLRDHRSRMPELLATTPRPGWQRAATPATAIAVALVTGFGALLVCGGVLVALGPASYTHLGWLPISAVALLALVAAGVFGMGVARALPSPLTPPALAVLFLAANVLLMQQGDSELPTARVGSHLFSQLSPAVAEPRQALLTLTGSVHLGQSLWFLGLLATGFALLGARNTRGRLLSVVPVLAGAALALLVLPGDARGSYRVDPAAAARVCEGRVCVTELQRPRLEALAPTGARALDVLDTALGDVAPHRVREETALRAVGADRRLDAGSVLVNFEDPQIGGAEGDQLLRRLVGEGLAPSCRALSSREFGGDGVLVVQSVLASWALGTFRPIEADVYDRDAHRASLRKTWKEFSALSPERQRNRAAEVREAALRCEFTWAEELAGGAR</sequence>
<gene>
    <name evidence="2" type="ORF">SCMC78_68540</name>
</gene>
<evidence type="ECO:0000256" key="1">
    <source>
        <dbReference type="SAM" id="Phobius"/>
    </source>
</evidence>
<dbReference type="AlphaFoldDB" id="A0AB33KR64"/>
<dbReference type="RefSeq" id="WP_408054697.1">
    <property type="nucleotide sequence ID" value="NZ_AP035884.1"/>
</dbReference>
<dbReference type="EMBL" id="AP035884">
    <property type="protein sequence ID" value="BFP57047.1"/>
    <property type="molecule type" value="Genomic_DNA"/>
</dbReference>
<feature type="transmembrane region" description="Helical" evidence="1">
    <location>
        <begin position="14"/>
        <end position="33"/>
    </location>
</feature>
<keyword evidence="1" id="KW-0472">Membrane</keyword>
<evidence type="ECO:0000313" key="2">
    <source>
        <dbReference type="EMBL" id="BFP57047.1"/>
    </source>
</evidence>
<protein>
    <recommendedName>
        <fullName evidence="3">Integral membrane protein</fullName>
    </recommendedName>
</protein>
<feature type="transmembrane region" description="Helical" evidence="1">
    <location>
        <begin position="164"/>
        <end position="182"/>
    </location>
</feature>
<feature type="transmembrane region" description="Helical" evidence="1">
    <location>
        <begin position="101"/>
        <end position="123"/>
    </location>
</feature>
<feature type="transmembrane region" description="Helical" evidence="1">
    <location>
        <begin position="135"/>
        <end position="157"/>
    </location>
</feature>
<accession>A0AB33KR64</accession>
<keyword evidence="1" id="KW-1133">Transmembrane helix</keyword>
<name>A0AB33KR64_9ACTN</name>
<feature type="transmembrane region" description="Helical" evidence="1">
    <location>
        <begin position="221"/>
        <end position="240"/>
    </location>
</feature>
<proteinExistence type="predicted"/>
<feature type="transmembrane region" description="Helical" evidence="1">
    <location>
        <begin position="53"/>
        <end position="75"/>
    </location>
</feature>